<dbReference type="PANTHER" id="PTHR30055:SF151">
    <property type="entry name" value="TRANSCRIPTIONAL REGULATORY PROTEIN"/>
    <property type="match status" value="1"/>
</dbReference>
<keyword evidence="1" id="KW-0678">Repressor</keyword>
<keyword evidence="4" id="KW-0804">Transcription</keyword>
<dbReference type="Pfam" id="PF02909">
    <property type="entry name" value="TetR_C_1"/>
    <property type="match status" value="1"/>
</dbReference>
<name>A0ABV8KS49_9ACTN</name>
<evidence type="ECO:0000256" key="4">
    <source>
        <dbReference type="ARBA" id="ARBA00023163"/>
    </source>
</evidence>
<organism evidence="7 8">
    <name type="scientific">Micromonospora zhanjiangensis</name>
    <dbReference type="NCBI Taxonomy" id="1522057"/>
    <lineage>
        <taxon>Bacteria</taxon>
        <taxon>Bacillati</taxon>
        <taxon>Actinomycetota</taxon>
        <taxon>Actinomycetes</taxon>
        <taxon>Micromonosporales</taxon>
        <taxon>Micromonosporaceae</taxon>
        <taxon>Micromonospora</taxon>
    </lineage>
</organism>
<evidence type="ECO:0000256" key="5">
    <source>
        <dbReference type="PROSITE-ProRule" id="PRU00335"/>
    </source>
</evidence>
<feature type="domain" description="HTH tetR-type" evidence="6">
    <location>
        <begin position="18"/>
        <end position="78"/>
    </location>
</feature>
<evidence type="ECO:0000313" key="8">
    <source>
        <dbReference type="Proteomes" id="UP001595868"/>
    </source>
</evidence>
<dbReference type="Proteomes" id="UP001595868">
    <property type="component" value="Unassembled WGS sequence"/>
</dbReference>
<dbReference type="Gene3D" id="1.10.357.10">
    <property type="entry name" value="Tetracycline Repressor, domain 2"/>
    <property type="match status" value="1"/>
</dbReference>
<dbReference type="PRINTS" id="PR00400">
    <property type="entry name" value="TETREPRESSOR"/>
</dbReference>
<dbReference type="InterPro" id="IPR050109">
    <property type="entry name" value="HTH-type_TetR-like_transc_reg"/>
</dbReference>
<comment type="caution">
    <text evidence="7">The sequence shown here is derived from an EMBL/GenBank/DDBJ whole genome shotgun (WGS) entry which is preliminary data.</text>
</comment>
<dbReference type="InterPro" id="IPR001647">
    <property type="entry name" value="HTH_TetR"/>
</dbReference>
<dbReference type="RefSeq" id="WP_377549590.1">
    <property type="nucleotide sequence ID" value="NZ_JBHSBN010000018.1"/>
</dbReference>
<dbReference type="EMBL" id="JBHSBN010000018">
    <property type="protein sequence ID" value="MFC4108839.1"/>
    <property type="molecule type" value="Genomic_DNA"/>
</dbReference>
<feature type="DNA-binding region" description="H-T-H motif" evidence="5">
    <location>
        <begin position="41"/>
        <end position="60"/>
    </location>
</feature>
<protein>
    <submittedName>
        <fullName evidence="7">TetR/AcrR family transcriptional regulator</fullName>
    </submittedName>
</protein>
<dbReference type="PROSITE" id="PS50977">
    <property type="entry name" value="HTH_TETR_2"/>
    <property type="match status" value="1"/>
</dbReference>
<accession>A0ABV8KS49</accession>
<dbReference type="InterPro" id="IPR009057">
    <property type="entry name" value="Homeodomain-like_sf"/>
</dbReference>
<dbReference type="InterPro" id="IPR036271">
    <property type="entry name" value="Tet_transcr_reg_TetR-rel_C_sf"/>
</dbReference>
<dbReference type="SUPFAM" id="SSF48498">
    <property type="entry name" value="Tetracyclin repressor-like, C-terminal domain"/>
    <property type="match status" value="1"/>
</dbReference>
<gene>
    <name evidence="7" type="ORF">ACFOX0_23270</name>
</gene>
<proteinExistence type="predicted"/>
<keyword evidence="2" id="KW-0805">Transcription regulation</keyword>
<evidence type="ECO:0000256" key="2">
    <source>
        <dbReference type="ARBA" id="ARBA00023015"/>
    </source>
</evidence>
<dbReference type="PANTHER" id="PTHR30055">
    <property type="entry name" value="HTH-TYPE TRANSCRIPTIONAL REGULATOR RUTR"/>
    <property type="match status" value="1"/>
</dbReference>
<evidence type="ECO:0000256" key="1">
    <source>
        <dbReference type="ARBA" id="ARBA00022491"/>
    </source>
</evidence>
<keyword evidence="3 5" id="KW-0238">DNA-binding</keyword>
<evidence type="ECO:0000259" key="6">
    <source>
        <dbReference type="PROSITE" id="PS50977"/>
    </source>
</evidence>
<sequence length="225" mass="24362">MSPASRRGPQSDVSPRRSLSRDVIISAALAILDSDGLSSLSMRRLGAVLGVDPMSVYYYLPNKAALFDGVVDAILAELDRELSQLEPHAETTERLAAVMRTYRQVLKRHPHALPVISTRPVRSPHALAAFERILSTFMDAGLDLRGAVIAMTTAVEFTIGHVLAEAAEPYGGETPYSAEALEGLESVIPVVFHAWQVEVGSDELFEAGLIALLEGLQRRYLPATG</sequence>
<evidence type="ECO:0000256" key="3">
    <source>
        <dbReference type="ARBA" id="ARBA00023125"/>
    </source>
</evidence>
<reference evidence="8" key="1">
    <citation type="journal article" date="2019" name="Int. J. Syst. Evol. Microbiol.">
        <title>The Global Catalogue of Microorganisms (GCM) 10K type strain sequencing project: providing services to taxonomists for standard genome sequencing and annotation.</title>
        <authorList>
            <consortium name="The Broad Institute Genomics Platform"/>
            <consortium name="The Broad Institute Genome Sequencing Center for Infectious Disease"/>
            <person name="Wu L."/>
            <person name="Ma J."/>
        </authorList>
    </citation>
    <scope>NUCLEOTIDE SEQUENCE [LARGE SCALE GENOMIC DNA]</scope>
    <source>
        <strain evidence="8">2902at01</strain>
    </source>
</reference>
<keyword evidence="8" id="KW-1185">Reference proteome</keyword>
<dbReference type="InterPro" id="IPR003012">
    <property type="entry name" value="Tet_transcr_reg_TetR"/>
</dbReference>
<dbReference type="Pfam" id="PF00440">
    <property type="entry name" value="TetR_N"/>
    <property type="match status" value="1"/>
</dbReference>
<dbReference type="SUPFAM" id="SSF46689">
    <property type="entry name" value="Homeodomain-like"/>
    <property type="match status" value="1"/>
</dbReference>
<evidence type="ECO:0000313" key="7">
    <source>
        <dbReference type="EMBL" id="MFC4108839.1"/>
    </source>
</evidence>
<dbReference type="InterPro" id="IPR004111">
    <property type="entry name" value="Repressor_TetR_C"/>
</dbReference>